<comment type="caution">
    <text evidence="2">The sequence shown here is derived from an EMBL/GenBank/DDBJ whole genome shotgun (WGS) entry which is preliminary data.</text>
</comment>
<evidence type="ECO:0000256" key="1">
    <source>
        <dbReference type="ARBA" id="ARBA00005254"/>
    </source>
</evidence>
<protein>
    <submittedName>
        <fullName evidence="2">Enoyl-CoA hydratase</fullName>
    </submittedName>
</protein>
<dbReference type="PANTHER" id="PTHR43684">
    <property type="match status" value="1"/>
</dbReference>
<dbReference type="PANTHER" id="PTHR43684:SF4">
    <property type="entry name" value="ENOYL-COA HYDRATASE_ISOMERASE FAMILY PROTEIN (AFU_ORTHOLOGUE AFUA_1G01890)"/>
    <property type="match status" value="1"/>
</dbReference>
<dbReference type="Gene3D" id="3.90.226.10">
    <property type="entry name" value="2-enoyl-CoA Hydratase, Chain A, domain 1"/>
    <property type="match status" value="1"/>
</dbReference>
<dbReference type="InterPro" id="IPR001753">
    <property type="entry name" value="Enoyl-CoA_hydra/iso"/>
</dbReference>
<sequence length="291" mass="30449">MSYTEIAYEVADGVATITLDRPAKLNAFTSTMADEIVAAFDATDADPQVRVVVVTGRGRGFCAGADLSRGASTFDASSGERAAEQRHGLVDGVPRDRGGVVSLRIAASRKPVIGAINGPAVGIGATMTLPMDVRIAAGSARFGFVFARRGLVPEAASSWFLPRVVGISRAMEWVATGRVFDAAEALDGGLVSRVVPDADLAGTVRALAAEIVENTSAVSVAVSRQLLWSMLGAPGPWEAHRLDSRAIDVLGRAPDAAEGVTSFLEKRPPVYPGQVPADYPDIVPPWPPRTS</sequence>
<dbReference type="InterPro" id="IPR014748">
    <property type="entry name" value="Enoyl-CoA_hydra_C"/>
</dbReference>
<comment type="similarity">
    <text evidence="1">Belongs to the enoyl-CoA hydratase/isomerase family.</text>
</comment>
<gene>
    <name evidence="2" type="ORF">PSU4_46600</name>
</gene>
<accession>A0A511DLL3</accession>
<dbReference type="SUPFAM" id="SSF52096">
    <property type="entry name" value="ClpP/crotonase"/>
    <property type="match status" value="1"/>
</dbReference>
<dbReference type="Proteomes" id="UP000321685">
    <property type="component" value="Unassembled WGS sequence"/>
</dbReference>
<dbReference type="InterPro" id="IPR029045">
    <property type="entry name" value="ClpP/crotonase-like_dom_sf"/>
</dbReference>
<dbReference type="RefSeq" id="WP_147112387.1">
    <property type="nucleotide sequence ID" value="NZ_BJVJ01000061.1"/>
</dbReference>
<dbReference type="OrthoDB" id="9777711at2"/>
<keyword evidence="3" id="KW-1185">Reference proteome</keyword>
<dbReference type="InterPro" id="IPR051053">
    <property type="entry name" value="ECH/Chromodomain_protein"/>
</dbReference>
<name>A0A511DLL3_9PSEU</name>
<dbReference type="NCBIfam" id="NF006109">
    <property type="entry name" value="PRK08260.1"/>
    <property type="match status" value="1"/>
</dbReference>
<reference evidence="2 3" key="1">
    <citation type="submission" date="2019-07" db="EMBL/GenBank/DDBJ databases">
        <title>Whole genome shotgun sequence of Pseudonocardia sulfidoxydans NBRC 16205.</title>
        <authorList>
            <person name="Hosoyama A."/>
            <person name="Uohara A."/>
            <person name="Ohji S."/>
            <person name="Ichikawa N."/>
        </authorList>
    </citation>
    <scope>NUCLEOTIDE SEQUENCE [LARGE SCALE GENOMIC DNA]</scope>
    <source>
        <strain evidence="2 3">NBRC 16205</strain>
    </source>
</reference>
<dbReference type="AlphaFoldDB" id="A0A511DLL3"/>
<dbReference type="Gene3D" id="1.10.12.10">
    <property type="entry name" value="Lyase 2-enoyl-coa Hydratase, Chain A, domain 2"/>
    <property type="match status" value="1"/>
</dbReference>
<dbReference type="CDD" id="cd06558">
    <property type="entry name" value="crotonase-like"/>
    <property type="match status" value="1"/>
</dbReference>
<organism evidence="2 3">
    <name type="scientific">Pseudonocardia sulfidoxydans NBRC 16205</name>
    <dbReference type="NCBI Taxonomy" id="1223511"/>
    <lineage>
        <taxon>Bacteria</taxon>
        <taxon>Bacillati</taxon>
        <taxon>Actinomycetota</taxon>
        <taxon>Actinomycetes</taxon>
        <taxon>Pseudonocardiales</taxon>
        <taxon>Pseudonocardiaceae</taxon>
        <taxon>Pseudonocardia</taxon>
    </lineage>
</organism>
<dbReference type="Pfam" id="PF00378">
    <property type="entry name" value="ECH_1"/>
    <property type="match status" value="1"/>
</dbReference>
<dbReference type="GO" id="GO:0003824">
    <property type="term" value="F:catalytic activity"/>
    <property type="evidence" value="ECO:0007669"/>
    <property type="project" value="UniProtKB-ARBA"/>
</dbReference>
<proteinExistence type="inferred from homology"/>
<evidence type="ECO:0000313" key="2">
    <source>
        <dbReference type="EMBL" id="GEL25706.1"/>
    </source>
</evidence>
<dbReference type="EMBL" id="BJVJ01000061">
    <property type="protein sequence ID" value="GEL25706.1"/>
    <property type="molecule type" value="Genomic_DNA"/>
</dbReference>
<evidence type="ECO:0000313" key="3">
    <source>
        <dbReference type="Proteomes" id="UP000321685"/>
    </source>
</evidence>